<feature type="domain" description="GH16" evidence="6">
    <location>
        <begin position="41"/>
        <end position="285"/>
    </location>
</feature>
<dbReference type="PANTHER" id="PTHR10963">
    <property type="entry name" value="GLYCOSYL HYDROLASE-RELATED"/>
    <property type="match status" value="1"/>
</dbReference>
<dbReference type="GO" id="GO:0009251">
    <property type="term" value="P:glucan catabolic process"/>
    <property type="evidence" value="ECO:0007669"/>
    <property type="project" value="TreeGrafter"/>
</dbReference>
<feature type="chain" id="PRO_5001644450" evidence="5">
    <location>
        <begin position="22"/>
        <end position="318"/>
    </location>
</feature>
<evidence type="ECO:0000256" key="3">
    <source>
        <dbReference type="ARBA" id="ARBA00023295"/>
    </source>
</evidence>
<dbReference type="EMBL" id="KL198105">
    <property type="protein sequence ID" value="KDQ07526.1"/>
    <property type="molecule type" value="Genomic_DNA"/>
</dbReference>
<feature type="signal peptide" evidence="5">
    <location>
        <begin position="1"/>
        <end position="21"/>
    </location>
</feature>
<evidence type="ECO:0000259" key="6">
    <source>
        <dbReference type="PROSITE" id="PS51762"/>
    </source>
</evidence>
<dbReference type="InterPro" id="IPR013320">
    <property type="entry name" value="ConA-like_dom_sf"/>
</dbReference>
<dbReference type="PANTHER" id="PTHR10963:SF24">
    <property type="entry name" value="GLYCOSIDASE C21B10.07-RELATED"/>
    <property type="match status" value="1"/>
</dbReference>
<comment type="similarity">
    <text evidence="1">Belongs to the glycosyl hydrolase 16 family.</text>
</comment>
<organism evidence="7 8">
    <name type="scientific">Botryobasidium botryosum (strain FD-172 SS1)</name>
    <dbReference type="NCBI Taxonomy" id="930990"/>
    <lineage>
        <taxon>Eukaryota</taxon>
        <taxon>Fungi</taxon>
        <taxon>Dikarya</taxon>
        <taxon>Basidiomycota</taxon>
        <taxon>Agaricomycotina</taxon>
        <taxon>Agaricomycetes</taxon>
        <taxon>Cantharellales</taxon>
        <taxon>Botryobasidiaceae</taxon>
        <taxon>Botryobasidium</taxon>
    </lineage>
</organism>
<sequence length="318" mass="33796">MKFLAGSSLVALVLGSTEVLAGSFKISDTFIGSSFLTGFKHEAIGDPTHGRVNYVDQATATRLNLTYTNSNTLVIRSDYTTKLNSGGAGRNSVRLLSNKQWGTSVTVLDVRHMPVGCGTWPAFWTVGNNWPNGGEIDIIEGVNDQGPNLSSLHTSSGCTMPASRSQTGTTTSTNCDANVNGNEGCGVRYTKASSYGPSLNSAGGGWFAMERSPSGILVWHWARNESPPNEVRSGTGTINTDTWGTPVARFPNTQCDLNSKFAAHNIVINLTLCGDWAGNASVYSQSGCPGSCVDYVNNNPGAFVNAYWDIASVRVYTP</sequence>
<keyword evidence="8" id="KW-1185">Reference proteome</keyword>
<evidence type="ECO:0000256" key="5">
    <source>
        <dbReference type="SAM" id="SignalP"/>
    </source>
</evidence>
<keyword evidence="3" id="KW-0326">Glycosidase</keyword>
<dbReference type="HOGENOM" id="CLU_016972_1_1_1"/>
<dbReference type="Gene3D" id="2.60.120.200">
    <property type="match status" value="1"/>
</dbReference>
<keyword evidence="2 7" id="KW-0378">Hydrolase</keyword>
<dbReference type="FunFam" id="2.60.120.200:FF:000114">
    <property type="entry name" value="Probable endo-1,3(4)-beta-glucanase NFIA_089530"/>
    <property type="match status" value="1"/>
</dbReference>
<dbReference type="STRING" id="930990.A0A067M7G9"/>
<evidence type="ECO:0000256" key="2">
    <source>
        <dbReference type="ARBA" id="ARBA00022801"/>
    </source>
</evidence>
<evidence type="ECO:0000256" key="4">
    <source>
        <dbReference type="SAM" id="MobiDB-lite"/>
    </source>
</evidence>
<reference evidence="8" key="1">
    <citation type="journal article" date="2014" name="Proc. Natl. Acad. Sci. U.S.A.">
        <title>Extensive sampling of basidiomycete genomes demonstrates inadequacy of the white-rot/brown-rot paradigm for wood decay fungi.</title>
        <authorList>
            <person name="Riley R."/>
            <person name="Salamov A.A."/>
            <person name="Brown D.W."/>
            <person name="Nagy L.G."/>
            <person name="Floudas D."/>
            <person name="Held B.W."/>
            <person name="Levasseur A."/>
            <person name="Lombard V."/>
            <person name="Morin E."/>
            <person name="Otillar R."/>
            <person name="Lindquist E.A."/>
            <person name="Sun H."/>
            <person name="LaButti K.M."/>
            <person name="Schmutz J."/>
            <person name="Jabbour D."/>
            <person name="Luo H."/>
            <person name="Baker S.E."/>
            <person name="Pisabarro A.G."/>
            <person name="Walton J.D."/>
            <person name="Blanchette R.A."/>
            <person name="Henrissat B."/>
            <person name="Martin F."/>
            <person name="Cullen D."/>
            <person name="Hibbett D.S."/>
            <person name="Grigoriev I.V."/>
        </authorList>
    </citation>
    <scope>NUCLEOTIDE SEQUENCE [LARGE SCALE GENOMIC DNA]</scope>
    <source>
        <strain evidence="8">FD-172 SS1</strain>
    </source>
</reference>
<dbReference type="InterPro" id="IPR000757">
    <property type="entry name" value="Beta-glucanase-like"/>
</dbReference>
<name>A0A067M7G9_BOTB1</name>
<dbReference type="Proteomes" id="UP000027195">
    <property type="component" value="Unassembled WGS sequence"/>
</dbReference>
<dbReference type="GO" id="GO:0004553">
    <property type="term" value="F:hydrolase activity, hydrolyzing O-glycosyl compounds"/>
    <property type="evidence" value="ECO:0007669"/>
    <property type="project" value="InterPro"/>
</dbReference>
<dbReference type="InterPro" id="IPR050546">
    <property type="entry name" value="Glycosyl_Hydrlase_16"/>
</dbReference>
<evidence type="ECO:0000256" key="1">
    <source>
        <dbReference type="ARBA" id="ARBA00006865"/>
    </source>
</evidence>
<dbReference type="AlphaFoldDB" id="A0A067M7G9"/>
<dbReference type="SUPFAM" id="SSF49899">
    <property type="entry name" value="Concanavalin A-like lectins/glucanases"/>
    <property type="match status" value="1"/>
</dbReference>
<protein>
    <submittedName>
        <fullName evidence="7">Glycoside hydrolase family 16 protein</fullName>
    </submittedName>
</protein>
<dbReference type="PROSITE" id="PS51762">
    <property type="entry name" value="GH16_2"/>
    <property type="match status" value="1"/>
</dbReference>
<dbReference type="CDD" id="cd02181">
    <property type="entry name" value="GH16_fungal_Lam16A_glucanase"/>
    <property type="match status" value="1"/>
</dbReference>
<dbReference type="InParanoid" id="A0A067M7G9"/>
<dbReference type="OrthoDB" id="192832at2759"/>
<proteinExistence type="inferred from homology"/>
<gene>
    <name evidence="7" type="ORF">BOTBODRAFT_119972</name>
</gene>
<evidence type="ECO:0000313" key="8">
    <source>
        <dbReference type="Proteomes" id="UP000027195"/>
    </source>
</evidence>
<dbReference type="Pfam" id="PF26113">
    <property type="entry name" value="GH16_XgeA"/>
    <property type="match status" value="1"/>
</dbReference>
<feature type="region of interest" description="Disordered" evidence="4">
    <location>
        <begin position="153"/>
        <end position="172"/>
    </location>
</feature>
<evidence type="ECO:0000313" key="7">
    <source>
        <dbReference type="EMBL" id="KDQ07526.1"/>
    </source>
</evidence>
<keyword evidence="5" id="KW-0732">Signal</keyword>
<accession>A0A067M7G9</accession>